<dbReference type="NCBIfam" id="TIGR00786">
    <property type="entry name" value="dctM"/>
    <property type="match status" value="1"/>
</dbReference>
<feature type="transmembrane region" description="Helical" evidence="7">
    <location>
        <begin position="142"/>
        <end position="169"/>
    </location>
</feature>
<dbReference type="GO" id="GO:0022857">
    <property type="term" value="F:transmembrane transporter activity"/>
    <property type="evidence" value="ECO:0007669"/>
    <property type="project" value="UniProtKB-UniRule"/>
</dbReference>
<dbReference type="KEGG" id="ppru:FDP22_17975"/>
<evidence type="ECO:0000256" key="7">
    <source>
        <dbReference type="RuleBase" id="RU369079"/>
    </source>
</evidence>
<keyword evidence="10" id="KW-1185">Reference proteome</keyword>
<feature type="transmembrane region" description="Helical" evidence="7">
    <location>
        <begin position="12"/>
        <end position="40"/>
    </location>
</feature>
<feature type="transmembrane region" description="Helical" evidence="7">
    <location>
        <begin position="221"/>
        <end position="240"/>
    </location>
</feature>
<keyword evidence="3 7" id="KW-0997">Cell inner membrane</keyword>
<dbReference type="RefSeq" id="WP_138575856.1">
    <property type="nucleotide sequence ID" value="NZ_CP040818.1"/>
</dbReference>
<comment type="similarity">
    <text evidence="7">Belongs to the TRAP transporter large permease family.</text>
</comment>
<evidence type="ECO:0000259" key="8">
    <source>
        <dbReference type="Pfam" id="PF06808"/>
    </source>
</evidence>
<dbReference type="PANTHER" id="PTHR33362">
    <property type="entry name" value="SIALIC ACID TRAP TRANSPORTER PERMEASE PROTEIN SIAT-RELATED"/>
    <property type="match status" value="1"/>
</dbReference>
<keyword evidence="4 7" id="KW-0812">Transmembrane</keyword>
<feature type="transmembrane region" description="Helical" evidence="7">
    <location>
        <begin position="398"/>
        <end position="426"/>
    </location>
</feature>
<evidence type="ECO:0000313" key="9">
    <source>
        <dbReference type="EMBL" id="QDL93505.1"/>
    </source>
</evidence>
<feature type="transmembrane region" description="Helical" evidence="7">
    <location>
        <begin position="276"/>
        <end position="298"/>
    </location>
</feature>
<accession>A0A5B8FYA7</accession>
<keyword evidence="2" id="KW-1003">Cell membrane</keyword>
<dbReference type="Proteomes" id="UP000305888">
    <property type="component" value="Chromosome"/>
</dbReference>
<dbReference type="OrthoDB" id="9790209at2"/>
<feature type="domain" description="TRAP C4-dicarboxylate transport system permease DctM subunit" evidence="8">
    <location>
        <begin position="12"/>
        <end position="422"/>
    </location>
</feature>
<comment type="function">
    <text evidence="7">Part of the tripartite ATP-independent periplasmic (TRAP) transport system.</text>
</comment>
<feature type="transmembrane region" description="Helical" evidence="7">
    <location>
        <begin position="175"/>
        <end position="200"/>
    </location>
</feature>
<reference evidence="9 10" key="1">
    <citation type="submission" date="2019-06" db="EMBL/GenBank/DDBJ databases">
        <title>Genome sequence of Rhodobacteraceae bacterium D4M1.</title>
        <authorList>
            <person name="Cao J."/>
        </authorList>
    </citation>
    <scope>NUCLEOTIDE SEQUENCE [LARGE SCALE GENOMIC DNA]</scope>
    <source>
        <strain evidence="9 10">D4M1</strain>
    </source>
</reference>
<feature type="transmembrane region" description="Helical" evidence="7">
    <location>
        <begin position="361"/>
        <end position="386"/>
    </location>
</feature>
<dbReference type="AlphaFoldDB" id="A0A5B8FYA7"/>
<dbReference type="InterPro" id="IPR010656">
    <property type="entry name" value="DctM"/>
</dbReference>
<protein>
    <recommendedName>
        <fullName evidence="7">TRAP transporter large permease protein</fullName>
    </recommendedName>
</protein>
<keyword evidence="7" id="KW-0813">Transport</keyword>
<keyword evidence="6 7" id="KW-0472">Membrane</keyword>
<feature type="transmembrane region" description="Helical" evidence="7">
    <location>
        <begin position="246"/>
        <end position="264"/>
    </location>
</feature>
<evidence type="ECO:0000256" key="4">
    <source>
        <dbReference type="ARBA" id="ARBA00022692"/>
    </source>
</evidence>
<comment type="subcellular location">
    <subcellularLocation>
        <location evidence="1 7">Cell inner membrane</location>
        <topology evidence="1 7">Multi-pass membrane protein</topology>
    </subcellularLocation>
</comment>
<evidence type="ECO:0000256" key="2">
    <source>
        <dbReference type="ARBA" id="ARBA00022475"/>
    </source>
</evidence>
<organism evidence="9 10">
    <name type="scientific">Paroceanicella profunda</name>
    <dbReference type="NCBI Taxonomy" id="2579971"/>
    <lineage>
        <taxon>Bacteria</taxon>
        <taxon>Pseudomonadati</taxon>
        <taxon>Pseudomonadota</taxon>
        <taxon>Alphaproteobacteria</taxon>
        <taxon>Rhodobacterales</taxon>
        <taxon>Paracoccaceae</taxon>
        <taxon>Paroceanicella</taxon>
    </lineage>
</organism>
<dbReference type="GO" id="GO:0005886">
    <property type="term" value="C:plasma membrane"/>
    <property type="evidence" value="ECO:0007669"/>
    <property type="project" value="UniProtKB-SubCell"/>
</dbReference>
<evidence type="ECO:0000313" key="10">
    <source>
        <dbReference type="Proteomes" id="UP000305888"/>
    </source>
</evidence>
<keyword evidence="5 7" id="KW-1133">Transmembrane helix</keyword>
<feature type="transmembrane region" description="Helical" evidence="7">
    <location>
        <begin position="101"/>
        <end position="130"/>
    </location>
</feature>
<feature type="transmembrane region" description="Helical" evidence="7">
    <location>
        <begin position="318"/>
        <end position="349"/>
    </location>
</feature>
<feature type="transmembrane region" description="Helical" evidence="7">
    <location>
        <begin position="61"/>
        <end position="81"/>
    </location>
</feature>
<comment type="subunit">
    <text evidence="7">The complex comprises the extracytoplasmic solute receptor protein and the two transmembrane proteins.</text>
</comment>
<dbReference type="Pfam" id="PF06808">
    <property type="entry name" value="DctM"/>
    <property type="match status" value="1"/>
</dbReference>
<evidence type="ECO:0000256" key="1">
    <source>
        <dbReference type="ARBA" id="ARBA00004429"/>
    </source>
</evidence>
<proteinExistence type="inferred from homology"/>
<name>A0A5B8FYA7_9RHOB</name>
<sequence length="431" mass="45447">MSESDFVALGGFVALFALMALRVPIGIAMGLVGVGGFGAIVGWKPALAQLASSPIRTITDYNLSLIPFFILMGVLATNSGMSRELFRSGHAWLKPFRGGLALSTITACAGFAAICGSSVATAATMTKIALPEMRRFGYPDNVATGVVAAGGTLGILIPPSVVLAVYGYITETDVGQLFIAGVVPGLLAVLMYMLTVRIAYGRVLPGGEKFDLREALVSMKKVWAVGLLFVSIIGVIYLGIATPTEAAAVGALLTGIIGVARGRLGRREIIASCTEALRTSVSIYTILIGAMLFGYFLAITQTPQKITAFLVGLDMGAYGTLAIILVFFLVMGCILDAMAMIILLVPIVFPVISQLGFDPIWFGIIIVMTVELGLITPPVGMNVFVINTIARDVSLPTIFGGVLPFVITDVVRLILLILFPAIVMMLPMTMK</sequence>
<dbReference type="PIRSF" id="PIRSF006066">
    <property type="entry name" value="HI0050"/>
    <property type="match status" value="1"/>
</dbReference>
<evidence type="ECO:0000256" key="6">
    <source>
        <dbReference type="ARBA" id="ARBA00023136"/>
    </source>
</evidence>
<dbReference type="PANTHER" id="PTHR33362:SF5">
    <property type="entry name" value="C4-DICARBOXYLATE TRAP TRANSPORTER LARGE PERMEASE PROTEIN DCTM"/>
    <property type="match status" value="1"/>
</dbReference>
<gene>
    <name evidence="9" type="ORF">FDP22_17975</name>
</gene>
<evidence type="ECO:0000256" key="5">
    <source>
        <dbReference type="ARBA" id="ARBA00022989"/>
    </source>
</evidence>
<dbReference type="EMBL" id="CP040818">
    <property type="protein sequence ID" value="QDL93505.1"/>
    <property type="molecule type" value="Genomic_DNA"/>
</dbReference>
<evidence type="ECO:0000256" key="3">
    <source>
        <dbReference type="ARBA" id="ARBA00022519"/>
    </source>
</evidence>
<dbReference type="InterPro" id="IPR004681">
    <property type="entry name" value="TRAP_DctM"/>
</dbReference>